<dbReference type="InterPro" id="IPR011009">
    <property type="entry name" value="Kinase-like_dom_sf"/>
</dbReference>
<reference evidence="2" key="1">
    <citation type="submission" date="2010-10" db="EMBL/GenBank/DDBJ databases">
        <authorList>
            <person name="Tang L."/>
        </authorList>
    </citation>
    <scope>NUCLEOTIDE SEQUENCE</scope>
    <source>
        <strain evidence="2">ATCC 31906</strain>
    </source>
</reference>
<dbReference type="SUPFAM" id="SSF56112">
    <property type="entry name" value="Protein kinase-like (PK-like)"/>
    <property type="match status" value="1"/>
</dbReference>
<sequence>MPESTDAAAAVPEAHDLPLTLWGWQDWTVEPWERLPGDEGYSSHTYLVRHDGVRHVVKAVRKDMGPKLTAGLLVAQEVERHGIAAGGPLPTTGGEVTAYQGDFCYSLLTYLDGERVDETDPAHLRAVGRTLGRIDSVLLHAPVPEGVPRWNEVLELFLLEQDFLKGHDWIRRTLEQAGGALSPDDLTIGLINCDAAAKEFRVLGDTAGLLDWSEAMYAPCMLELATTLSYLEDETDGEPLVRGYFEEGPADRAELGFLADILRFRCAAEGWIYAARQNAGDETGTTASTWSNEKLIERARQNAENADRIAARFQVF</sequence>
<dbReference type="EMBL" id="HQ434551">
    <property type="protein sequence ID" value="AEC13074.1"/>
    <property type="molecule type" value="Genomic_DNA"/>
</dbReference>
<dbReference type="Pfam" id="PF01636">
    <property type="entry name" value="APH"/>
    <property type="match status" value="1"/>
</dbReference>
<protein>
    <submittedName>
        <fullName evidence="2">FosH</fullName>
    </submittedName>
</protein>
<evidence type="ECO:0000313" key="2">
    <source>
        <dbReference type="EMBL" id="AEC13074.1"/>
    </source>
</evidence>
<proteinExistence type="predicted"/>
<dbReference type="InterPro" id="IPR002575">
    <property type="entry name" value="Aminoglycoside_PTrfase"/>
</dbReference>
<dbReference type="AlphaFoldDB" id="F5AMZ4"/>
<gene>
    <name evidence="2" type="primary">fosH</name>
</gene>
<feature type="domain" description="Aminoglycoside phosphotransferase" evidence="1">
    <location>
        <begin position="38"/>
        <end position="254"/>
    </location>
</feature>
<accession>F5AMZ4</accession>
<organism evidence="2">
    <name type="scientific">Streptomyces pulveraceus</name>
    <dbReference type="NCBI Taxonomy" id="68258"/>
    <lineage>
        <taxon>Bacteria</taxon>
        <taxon>Bacillati</taxon>
        <taxon>Actinomycetota</taxon>
        <taxon>Actinomycetes</taxon>
        <taxon>Kitasatosporales</taxon>
        <taxon>Streptomycetaceae</taxon>
        <taxon>Streptomyces</taxon>
    </lineage>
</organism>
<name>F5AMZ4_9ACTN</name>
<dbReference type="Gene3D" id="3.90.1200.10">
    <property type="match status" value="1"/>
</dbReference>
<evidence type="ECO:0000259" key="1">
    <source>
        <dbReference type="Pfam" id="PF01636"/>
    </source>
</evidence>